<dbReference type="InterPro" id="IPR005565">
    <property type="entry name" value="Hemolysn_activator_HlyB_C"/>
</dbReference>
<dbReference type="Proteomes" id="UP000507979">
    <property type="component" value="Unassembled WGS sequence"/>
</dbReference>
<feature type="domain" description="Haemolysin activator HlyB C-terminal" evidence="5">
    <location>
        <begin position="223"/>
        <end position="536"/>
    </location>
</feature>
<evidence type="ECO:0000313" key="9">
    <source>
        <dbReference type="Proteomes" id="UP000507979"/>
    </source>
</evidence>
<organism evidence="8 9">
    <name type="scientific">Achromobacter insuavis</name>
    <dbReference type="NCBI Taxonomy" id="1287735"/>
    <lineage>
        <taxon>Bacteria</taxon>
        <taxon>Pseudomonadati</taxon>
        <taxon>Pseudomonadota</taxon>
        <taxon>Betaproteobacteria</taxon>
        <taxon>Burkholderiales</taxon>
        <taxon>Alcaligenaceae</taxon>
        <taxon>Achromobacter</taxon>
    </lineage>
</organism>
<dbReference type="InterPro" id="IPR035251">
    <property type="entry name" value="ShlB_POTRA"/>
</dbReference>
<dbReference type="GO" id="GO:0046819">
    <property type="term" value="P:protein secretion by the type V secretion system"/>
    <property type="evidence" value="ECO:0007669"/>
    <property type="project" value="TreeGrafter"/>
</dbReference>
<dbReference type="PANTHER" id="PTHR34597">
    <property type="entry name" value="SLR1661 PROTEIN"/>
    <property type="match status" value="1"/>
</dbReference>
<protein>
    <submittedName>
        <fullName evidence="8">Hemolysin transporter protein ShlB</fullName>
    </submittedName>
</protein>
<dbReference type="AlphaFoldDB" id="A0A6J5AAN8"/>
<evidence type="ECO:0000259" key="7">
    <source>
        <dbReference type="Pfam" id="PF17287"/>
    </source>
</evidence>
<feature type="domain" description="Polypeptide-transport-associated ShlB-type" evidence="6">
    <location>
        <begin position="88"/>
        <end position="163"/>
    </location>
</feature>
<evidence type="ECO:0000256" key="1">
    <source>
        <dbReference type="ARBA" id="ARBA00022452"/>
    </source>
</evidence>
<dbReference type="InterPro" id="IPR027282">
    <property type="entry name" value="TPS"/>
</dbReference>
<keyword evidence="9" id="KW-1185">Reference proteome</keyword>
<feature type="chain" id="PRO_5027111630" evidence="4">
    <location>
        <begin position="30"/>
        <end position="573"/>
    </location>
</feature>
<evidence type="ECO:0000259" key="6">
    <source>
        <dbReference type="Pfam" id="PF08479"/>
    </source>
</evidence>
<evidence type="ECO:0000313" key="8">
    <source>
        <dbReference type="EMBL" id="CAB3660885.1"/>
    </source>
</evidence>
<keyword evidence="1" id="KW-0472">Membrane</keyword>
<dbReference type="EMBL" id="CADIJR010000031">
    <property type="protein sequence ID" value="CAB3660885.1"/>
    <property type="molecule type" value="Genomic_DNA"/>
</dbReference>
<name>A0A6J5AAN8_9BURK</name>
<dbReference type="GO" id="GO:0008320">
    <property type="term" value="F:protein transmembrane transporter activity"/>
    <property type="evidence" value="ECO:0007669"/>
    <property type="project" value="TreeGrafter"/>
</dbReference>
<reference evidence="8 9" key="1">
    <citation type="submission" date="2020-04" db="EMBL/GenBank/DDBJ databases">
        <authorList>
            <person name="De Canck E."/>
        </authorList>
    </citation>
    <scope>NUCLEOTIDE SEQUENCE [LARGE SCALE GENOMIC DNA]</scope>
    <source>
        <strain evidence="8 9">LMG 26845</strain>
    </source>
</reference>
<feature type="signal peptide" evidence="4">
    <location>
        <begin position="1"/>
        <end position="29"/>
    </location>
</feature>
<dbReference type="GO" id="GO:0098046">
    <property type="term" value="C:type V protein secretion system complex"/>
    <property type="evidence" value="ECO:0007669"/>
    <property type="project" value="TreeGrafter"/>
</dbReference>
<dbReference type="Pfam" id="PF03865">
    <property type="entry name" value="ShlB"/>
    <property type="match status" value="1"/>
</dbReference>
<dbReference type="InterPro" id="IPR051544">
    <property type="entry name" value="TPS_OM_transporter"/>
</dbReference>
<evidence type="ECO:0000259" key="5">
    <source>
        <dbReference type="Pfam" id="PF03865"/>
    </source>
</evidence>
<evidence type="ECO:0000256" key="3">
    <source>
        <dbReference type="ARBA" id="ARBA00023237"/>
    </source>
</evidence>
<dbReference type="Pfam" id="PF17287">
    <property type="entry name" value="POTRA_3"/>
    <property type="match status" value="1"/>
</dbReference>
<dbReference type="PANTHER" id="PTHR34597:SF3">
    <property type="entry name" value="OUTER MEMBRANE TRANSPORTER CDIB"/>
    <property type="match status" value="1"/>
</dbReference>
<keyword evidence="3" id="KW-0998">Cell outer membrane</keyword>
<gene>
    <name evidence="8" type="primary">shlB_2</name>
    <name evidence="8" type="ORF">LMG26845_03266</name>
</gene>
<evidence type="ECO:0000256" key="4">
    <source>
        <dbReference type="SAM" id="SignalP"/>
    </source>
</evidence>
<dbReference type="RefSeq" id="WP_082404358.1">
    <property type="nucleotide sequence ID" value="NZ_CADIJR010000031.1"/>
</dbReference>
<dbReference type="Gene3D" id="2.40.160.50">
    <property type="entry name" value="membrane protein fhac: a member of the omp85/tpsb transporter family"/>
    <property type="match status" value="1"/>
</dbReference>
<keyword evidence="1" id="KW-1134">Transmembrane beta strand</keyword>
<sequence>MRCGRRGGLLCVVGLGCLALAAVVSPVFADSALKASSQQAISIDAREQLRQQERERALQLQNTPQVDEHLLPPAGSPSDYPADESPCFVIDSLRLTGDSAAGFQWALDAAAGATGRCLGGRGIVTAVNQIQNAILAEGYVTTRVVAQEQDLTRGVLVLTLLPGRIGDIRFDEPVSWRGRLWNAIPASSGALLNLRDIEQGLENFKRVPSADADIRITPGQRGGSSDLLVSWQERRPVRLSIGLDDSGSDSTGRYLGSATLAVDAPFAHNDLFYANVGRNVFQQGPFGNRSNALNYVFPAGYWTVSATYNNYVYHQNIPNANEVLRYSGKSASLQVSVSRLIHRNQSHKTTVNLRVYRKYATNAVNEIDIEQQRRRTAGWEFGVSQRNYLGGATLDANIAWRHGIGAFGAIAAPEEASGSGSARGGALSGEVSFDQPFVLGAQRWRYLATVRGQWSPDALTPQDRMAIAGRYTVRGFDGEQMLSGEHGLLWRNELAWNAFSQTDALYVAADYGWVGGQGARYLVGRWLAGGALGVRGALWKRLGYDAFAGVPLRKPHDFQTSGLTVGFSVNLEI</sequence>
<accession>A0A6J5AAN8</accession>
<feature type="domain" description="ShlB POTRA" evidence="7">
    <location>
        <begin position="164"/>
        <end position="218"/>
    </location>
</feature>
<evidence type="ECO:0000256" key="2">
    <source>
        <dbReference type="ARBA" id="ARBA00022692"/>
    </source>
</evidence>
<dbReference type="GeneID" id="92899128"/>
<proteinExistence type="predicted"/>
<dbReference type="InterPro" id="IPR013686">
    <property type="entry name" value="Polypept-transport_assoc_ShlB"/>
</dbReference>
<dbReference type="Gene3D" id="3.10.20.310">
    <property type="entry name" value="membrane protein fhac"/>
    <property type="match status" value="1"/>
</dbReference>
<dbReference type="Pfam" id="PF08479">
    <property type="entry name" value="POTRA_2"/>
    <property type="match status" value="1"/>
</dbReference>
<dbReference type="PIRSF" id="PIRSF029745">
    <property type="entry name" value="FhaC"/>
    <property type="match status" value="1"/>
</dbReference>
<keyword evidence="2" id="KW-0812">Transmembrane</keyword>
<dbReference type="PROSITE" id="PS51257">
    <property type="entry name" value="PROKAR_LIPOPROTEIN"/>
    <property type="match status" value="1"/>
</dbReference>
<keyword evidence="4" id="KW-0732">Signal</keyword>